<comment type="catalytic activity">
    <reaction evidence="7">
        <text>4-imidazolone-5-propanoate + H2O = N-formimidoyl-L-glutamate</text>
        <dbReference type="Rhea" id="RHEA:23660"/>
        <dbReference type="ChEBI" id="CHEBI:15377"/>
        <dbReference type="ChEBI" id="CHEBI:58928"/>
        <dbReference type="ChEBI" id="CHEBI:77893"/>
        <dbReference type="EC" id="3.5.2.7"/>
    </reaction>
</comment>
<comment type="subcellular location">
    <subcellularLocation>
        <location evidence="7">Cytoplasm</location>
    </subcellularLocation>
</comment>
<dbReference type="PANTHER" id="PTHR42752">
    <property type="entry name" value="IMIDAZOLONEPROPIONASE"/>
    <property type="match status" value="1"/>
</dbReference>
<feature type="binding site" evidence="7">
    <location>
        <position position="254"/>
    </location>
    <ligand>
        <name>4-imidazolone-5-propanoate</name>
        <dbReference type="ChEBI" id="CHEBI:77893"/>
    </ligand>
</feature>
<keyword evidence="10" id="KW-1185">Reference proteome</keyword>
<name>A0ABS9EQ56_9BACT</name>
<evidence type="ECO:0000313" key="9">
    <source>
        <dbReference type="EMBL" id="MCF4143323.1"/>
    </source>
</evidence>
<evidence type="ECO:0000256" key="3">
    <source>
        <dbReference type="ARBA" id="ARBA00022801"/>
    </source>
</evidence>
<feature type="binding site" evidence="7">
    <location>
        <position position="186"/>
    </location>
    <ligand>
        <name>4-imidazolone-5-propanoate</name>
        <dbReference type="ChEBI" id="CHEBI:77893"/>
    </ligand>
</feature>
<dbReference type="GO" id="GO:0050480">
    <property type="term" value="F:imidazolonepropionase activity"/>
    <property type="evidence" value="ECO:0007669"/>
    <property type="project" value="UniProtKB-EC"/>
</dbReference>
<feature type="binding site" evidence="7">
    <location>
        <position position="325"/>
    </location>
    <ligand>
        <name>Fe(3+)</name>
        <dbReference type="ChEBI" id="CHEBI:29034"/>
    </ligand>
</feature>
<evidence type="ECO:0000256" key="1">
    <source>
        <dbReference type="ARBA" id="ARBA00012864"/>
    </source>
</evidence>
<dbReference type="PANTHER" id="PTHR42752:SF1">
    <property type="entry name" value="IMIDAZOLONEPROPIONASE-RELATED"/>
    <property type="match status" value="1"/>
</dbReference>
<keyword evidence="4 7" id="KW-0369">Histidine metabolism</keyword>
<feature type="binding site" evidence="7">
    <location>
        <position position="81"/>
    </location>
    <ligand>
        <name>Zn(2+)</name>
        <dbReference type="ChEBI" id="CHEBI:29105"/>
    </ligand>
</feature>
<feature type="binding site" evidence="7">
    <location>
        <position position="251"/>
    </location>
    <ligand>
        <name>Zn(2+)</name>
        <dbReference type="ChEBI" id="CHEBI:29105"/>
    </ligand>
</feature>
<dbReference type="EMBL" id="JAKGUD010000013">
    <property type="protein sequence ID" value="MCF4143323.1"/>
    <property type="molecule type" value="Genomic_DNA"/>
</dbReference>
<feature type="binding site" evidence="7">
    <location>
        <position position="251"/>
    </location>
    <ligand>
        <name>Fe(3+)</name>
        <dbReference type="ChEBI" id="CHEBI:29034"/>
    </ligand>
</feature>
<dbReference type="InterPro" id="IPR005920">
    <property type="entry name" value="HutI"/>
</dbReference>
<feature type="domain" description="Amidohydrolase-related" evidence="8">
    <location>
        <begin position="73"/>
        <end position="412"/>
    </location>
</feature>
<protein>
    <recommendedName>
        <fullName evidence="1 7">Imidazolonepropionase</fullName>
        <ecNumber evidence="1 7">3.5.2.7</ecNumber>
    </recommendedName>
    <alternativeName>
        <fullName evidence="7">Imidazolone-5-propionate hydrolase</fullName>
    </alternativeName>
</protein>
<keyword evidence="2 7" id="KW-0479">Metal-binding</keyword>
<dbReference type="Proteomes" id="UP001200430">
    <property type="component" value="Unassembled WGS sequence"/>
</dbReference>
<dbReference type="InterPro" id="IPR032466">
    <property type="entry name" value="Metal_Hydrolase"/>
</dbReference>
<feature type="binding site" evidence="7">
    <location>
        <position position="153"/>
    </location>
    <ligand>
        <name>N-formimidoyl-L-glutamate</name>
        <dbReference type="ChEBI" id="CHEBI:58928"/>
    </ligand>
</feature>
<evidence type="ECO:0000313" key="10">
    <source>
        <dbReference type="Proteomes" id="UP001200430"/>
    </source>
</evidence>
<comment type="function">
    <text evidence="7">Catalyzes the hydrolytic cleavage of the carbon-nitrogen bond in imidazolone-5-propanoate to yield N-formimidoyl-L-glutamate. It is the third step in the universal histidine degradation pathway.</text>
</comment>
<dbReference type="HAMAP" id="MF_00372">
    <property type="entry name" value="HutI"/>
    <property type="match status" value="1"/>
</dbReference>
<gene>
    <name evidence="7 9" type="primary">hutI</name>
    <name evidence="9" type="ORF">L2W38_10915</name>
</gene>
<accession>A0ABS9EQ56</accession>
<dbReference type="CDD" id="cd01296">
    <property type="entry name" value="Imidazolone-5PH"/>
    <property type="match status" value="1"/>
</dbReference>
<feature type="binding site" evidence="7">
    <location>
        <position position="153"/>
    </location>
    <ligand>
        <name>4-imidazolone-5-propanoate</name>
        <dbReference type="ChEBI" id="CHEBI:77893"/>
    </ligand>
</feature>
<dbReference type="SUPFAM" id="SSF51556">
    <property type="entry name" value="Metallo-dependent hydrolases"/>
    <property type="match status" value="1"/>
</dbReference>
<feature type="binding site" evidence="7">
    <location>
        <position position="327"/>
    </location>
    <ligand>
        <name>N-formimidoyl-L-glutamate</name>
        <dbReference type="ChEBI" id="CHEBI:58928"/>
    </ligand>
</feature>
<dbReference type="Gene3D" id="2.30.40.10">
    <property type="entry name" value="Urease, subunit C, domain 1"/>
    <property type="match status" value="1"/>
</dbReference>
<evidence type="ECO:0000259" key="8">
    <source>
        <dbReference type="Pfam" id="PF01979"/>
    </source>
</evidence>
<feature type="binding site" evidence="7">
    <location>
        <position position="325"/>
    </location>
    <ligand>
        <name>Zn(2+)</name>
        <dbReference type="ChEBI" id="CHEBI:29105"/>
    </ligand>
</feature>
<comment type="similarity">
    <text evidence="7">Belongs to the metallo-dependent hydrolases superfamily. HutI family.</text>
</comment>
<reference evidence="9 10" key="1">
    <citation type="submission" date="2022-01" db="EMBL/GenBank/DDBJ databases">
        <title>Dethiosulfovibrio faecalis sp. nov., a novel proteolytic, non-sulfur-reducing bacterium isolated from a marine aquaculture solid waste bioreactor.</title>
        <authorList>
            <person name="Grabowski S."/>
            <person name="Apolinario E."/>
            <person name="Schneider N."/>
            <person name="Marshall C.W."/>
            <person name="Sowers K.R."/>
        </authorList>
    </citation>
    <scope>NUCLEOTIDE SEQUENCE [LARGE SCALE GENOMIC DNA]</scope>
    <source>
        <strain evidence="9 10">DSM 12537</strain>
    </source>
</reference>
<evidence type="ECO:0000256" key="6">
    <source>
        <dbReference type="ARBA" id="ARBA00023004"/>
    </source>
</evidence>
<feature type="binding site" evidence="7">
    <location>
        <position position="83"/>
    </location>
    <ligand>
        <name>Zn(2+)</name>
        <dbReference type="ChEBI" id="CHEBI:29105"/>
    </ligand>
</feature>
<dbReference type="EC" id="3.5.2.7" evidence="1 7"/>
<comment type="caution">
    <text evidence="9">The sequence shown here is derived from an EMBL/GenBank/DDBJ whole genome shotgun (WGS) entry which is preliminary data.</text>
</comment>
<feature type="binding site" evidence="7">
    <location>
        <position position="90"/>
    </location>
    <ligand>
        <name>4-imidazolone-5-propanoate</name>
        <dbReference type="ChEBI" id="CHEBI:77893"/>
    </ligand>
</feature>
<comment type="cofactor">
    <cofactor evidence="7">
        <name>Zn(2+)</name>
        <dbReference type="ChEBI" id="CHEBI:29105"/>
    </cofactor>
    <cofactor evidence="7">
        <name>Fe(3+)</name>
        <dbReference type="ChEBI" id="CHEBI:29034"/>
    </cofactor>
    <text evidence="7">Binds 1 zinc or iron ion per subunit.</text>
</comment>
<dbReference type="SUPFAM" id="SSF51338">
    <property type="entry name" value="Composite domain of metallo-dependent hydrolases"/>
    <property type="match status" value="1"/>
</dbReference>
<keyword evidence="3 7" id="KW-0378">Hydrolase</keyword>
<evidence type="ECO:0000256" key="7">
    <source>
        <dbReference type="HAMAP-Rule" id="MF_00372"/>
    </source>
</evidence>
<evidence type="ECO:0000256" key="5">
    <source>
        <dbReference type="ARBA" id="ARBA00022833"/>
    </source>
</evidence>
<evidence type="ECO:0000256" key="4">
    <source>
        <dbReference type="ARBA" id="ARBA00022808"/>
    </source>
</evidence>
<keyword evidence="7" id="KW-0963">Cytoplasm</keyword>
<proteinExistence type="inferred from homology"/>
<dbReference type="NCBIfam" id="TIGR01224">
    <property type="entry name" value="hutI"/>
    <property type="match status" value="1"/>
</dbReference>
<sequence>MTATLFRNARITTPTGGDAPLAGSDQGRVATYEKGALLCENGLIAAIGDEKDILIKAEDMDVDMEVDCEGTCMIPGFVDPHTHICFAKRRENEFSMRLAGTPYLEILKAGGGILSSVKSVHEATEDELFETTLDNVLSALNFGTTTLEIKSGYGLTTESELKMLSVIGRIARETPLDIAPTFMGAHAVPTEYKENPDEFVDIMVKEMLPAVKEQGIAKYCDVFCEEGVFTVDQSRRILEKARELGFLLRIHADEVHDTGGAGLAAELGTVSAEHLLAANEKNLRSMAVNGVIADVLPATAYSLKKPYAPVRKMIDLGVPVALATDCNPGSCFTESIPFVFGLGVMNMDMTVEEALVATTLNPAWSLGLQDRVGSLEVGKQADFLLLDGESPAILAYHAGVSPVVEVYKKGVQVA</sequence>
<keyword evidence="6 7" id="KW-0408">Iron</keyword>
<feature type="binding site" evidence="7">
    <location>
        <position position="83"/>
    </location>
    <ligand>
        <name>Fe(3+)</name>
        <dbReference type="ChEBI" id="CHEBI:29034"/>
    </ligand>
</feature>
<dbReference type="Gene3D" id="3.20.20.140">
    <property type="entry name" value="Metal-dependent hydrolases"/>
    <property type="match status" value="1"/>
</dbReference>
<dbReference type="InterPro" id="IPR011059">
    <property type="entry name" value="Metal-dep_hydrolase_composite"/>
</dbReference>
<keyword evidence="5 7" id="KW-0862">Zinc</keyword>
<dbReference type="Pfam" id="PF01979">
    <property type="entry name" value="Amidohydro_1"/>
    <property type="match status" value="1"/>
</dbReference>
<comment type="pathway">
    <text evidence="7">Amino-acid degradation; L-histidine degradation into L-glutamate; N-formimidoyl-L-glutamate from L-histidine: step 3/3.</text>
</comment>
<dbReference type="RefSeq" id="WP_236100023.1">
    <property type="nucleotide sequence ID" value="NZ_JAKGUD010000013.1"/>
</dbReference>
<dbReference type="InterPro" id="IPR006680">
    <property type="entry name" value="Amidohydro-rel"/>
</dbReference>
<feature type="binding site" evidence="7">
    <location>
        <position position="81"/>
    </location>
    <ligand>
        <name>Fe(3+)</name>
        <dbReference type="ChEBI" id="CHEBI:29034"/>
    </ligand>
</feature>
<evidence type="ECO:0000256" key="2">
    <source>
        <dbReference type="ARBA" id="ARBA00022723"/>
    </source>
</evidence>
<feature type="binding site" evidence="7">
    <location>
        <position position="329"/>
    </location>
    <ligand>
        <name>N-formimidoyl-L-glutamate</name>
        <dbReference type="ChEBI" id="CHEBI:58928"/>
    </ligand>
</feature>
<organism evidence="9 10">
    <name type="scientific">Dethiosulfovibrio marinus</name>
    <dbReference type="NCBI Taxonomy" id="133532"/>
    <lineage>
        <taxon>Bacteria</taxon>
        <taxon>Thermotogati</taxon>
        <taxon>Synergistota</taxon>
        <taxon>Synergistia</taxon>
        <taxon>Synergistales</taxon>
        <taxon>Dethiosulfovibrionaceae</taxon>
        <taxon>Dethiosulfovibrio</taxon>
    </lineage>
</organism>
<feature type="binding site" evidence="7">
    <location>
        <position position="330"/>
    </location>
    <ligand>
        <name>4-imidazolone-5-propanoate</name>
        <dbReference type="ChEBI" id="CHEBI:77893"/>
    </ligand>
</feature>